<organism evidence="2 3">
    <name type="scientific">Escallonia rubra</name>
    <dbReference type="NCBI Taxonomy" id="112253"/>
    <lineage>
        <taxon>Eukaryota</taxon>
        <taxon>Viridiplantae</taxon>
        <taxon>Streptophyta</taxon>
        <taxon>Embryophyta</taxon>
        <taxon>Tracheophyta</taxon>
        <taxon>Spermatophyta</taxon>
        <taxon>Magnoliopsida</taxon>
        <taxon>eudicotyledons</taxon>
        <taxon>Gunneridae</taxon>
        <taxon>Pentapetalae</taxon>
        <taxon>asterids</taxon>
        <taxon>campanulids</taxon>
        <taxon>Escalloniales</taxon>
        <taxon>Escalloniaceae</taxon>
        <taxon>Escallonia</taxon>
    </lineage>
</organism>
<comment type="caution">
    <text evidence="2">The sequence shown here is derived from an EMBL/GenBank/DDBJ whole genome shotgun (WGS) entry which is preliminary data.</text>
</comment>
<gene>
    <name evidence="2" type="ORF">RJ640_011227</name>
</gene>
<keyword evidence="3" id="KW-1185">Reference proteome</keyword>
<feature type="region of interest" description="Disordered" evidence="1">
    <location>
        <begin position="1"/>
        <end position="29"/>
    </location>
</feature>
<dbReference type="AlphaFoldDB" id="A0AA88RED5"/>
<proteinExistence type="predicted"/>
<evidence type="ECO:0000256" key="1">
    <source>
        <dbReference type="SAM" id="MobiDB-lite"/>
    </source>
</evidence>
<dbReference type="Pfam" id="PF14223">
    <property type="entry name" value="Retrotran_gag_2"/>
    <property type="match status" value="1"/>
</dbReference>
<dbReference type="Proteomes" id="UP001187471">
    <property type="component" value="Unassembled WGS sequence"/>
</dbReference>
<evidence type="ECO:0000313" key="3">
    <source>
        <dbReference type="Proteomes" id="UP001187471"/>
    </source>
</evidence>
<dbReference type="EMBL" id="JAVXUO010000922">
    <property type="protein sequence ID" value="KAK2987964.1"/>
    <property type="molecule type" value="Genomic_DNA"/>
</dbReference>
<sequence>MDVTGCWKLSLSRESRQEQEESFPEAGRRWSFRQDPTTVWSSLSKIFKQLGSRRQSTGKGPSIPHEATGQKGWTCLPAKPAADEGSHDLGVNPKSESRTSLVNQLATVEMKLDDELQALLLLSSLPDSWETLVVSLSNSTPNEPMAMEMEEDVQFDDEHQDNSNKTKENMEIPTLVLSSSLNSWIK</sequence>
<evidence type="ECO:0000313" key="2">
    <source>
        <dbReference type="EMBL" id="KAK2987964.1"/>
    </source>
</evidence>
<feature type="region of interest" description="Disordered" evidence="1">
    <location>
        <begin position="51"/>
        <end position="71"/>
    </location>
</feature>
<reference evidence="2" key="1">
    <citation type="submission" date="2022-12" db="EMBL/GenBank/DDBJ databases">
        <title>Draft genome assemblies for two species of Escallonia (Escalloniales).</title>
        <authorList>
            <person name="Chanderbali A."/>
            <person name="Dervinis C."/>
            <person name="Anghel I."/>
            <person name="Soltis D."/>
            <person name="Soltis P."/>
            <person name="Zapata F."/>
        </authorList>
    </citation>
    <scope>NUCLEOTIDE SEQUENCE</scope>
    <source>
        <strain evidence="2">UCBG92.1500</strain>
        <tissue evidence="2">Leaf</tissue>
    </source>
</reference>
<protein>
    <submittedName>
        <fullName evidence="2">Uncharacterized protein</fullName>
    </submittedName>
</protein>
<name>A0AA88RED5_9ASTE</name>
<accession>A0AA88RED5</accession>